<comment type="function">
    <text evidence="6">Catalyzes the 2'-O-methylation of the ribose of cytidine 1402 (C1402) in 16S rRNA.</text>
</comment>
<evidence type="ECO:0000259" key="7">
    <source>
        <dbReference type="Pfam" id="PF00590"/>
    </source>
</evidence>
<dbReference type="PIRSF" id="PIRSF005917">
    <property type="entry name" value="MTase_YraL"/>
    <property type="match status" value="1"/>
</dbReference>
<keyword evidence="2 6" id="KW-0698">rRNA processing</keyword>
<protein>
    <recommendedName>
        <fullName evidence="6">Ribosomal RNA small subunit methyltransferase I</fullName>
        <ecNumber evidence="6">2.1.1.198</ecNumber>
    </recommendedName>
    <alternativeName>
        <fullName evidence="6">16S rRNA 2'-O-ribose C1402 methyltransferase</fullName>
    </alternativeName>
    <alternativeName>
        <fullName evidence="6">rRNA (cytidine-2'-O-)-methyltransferase RsmI</fullName>
    </alternativeName>
</protein>
<dbReference type="RefSeq" id="WP_128705942.1">
    <property type="nucleotide sequence ID" value="NZ_RLII01000007.1"/>
</dbReference>
<dbReference type="PANTHER" id="PTHR46111:SF1">
    <property type="entry name" value="RIBOSOMAL RNA SMALL SUBUNIT METHYLTRANSFERASE I"/>
    <property type="match status" value="1"/>
</dbReference>
<dbReference type="InterPro" id="IPR014777">
    <property type="entry name" value="4pyrrole_Mease_sub1"/>
</dbReference>
<feature type="domain" description="Tetrapyrrole methylase" evidence="7">
    <location>
        <begin position="7"/>
        <end position="205"/>
    </location>
</feature>
<dbReference type="InterPro" id="IPR000878">
    <property type="entry name" value="4pyrrol_Mease"/>
</dbReference>
<dbReference type="HAMAP" id="MF_01877">
    <property type="entry name" value="16SrRNA_methyltr_I"/>
    <property type="match status" value="1"/>
</dbReference>
<keyword evidence="1 6" id="KW-0963">Cytoplasm</keyword>
<evidence type="ECO:0000256" key="5">
    <source>
        <dbReference type="ARBA" id="ARBA00022691"/>
    </source>
</evidence>
<dbReference type="Proteomes" id="UP000289166">
    <property type="component" value="Unassembled WGS sequence"/>
</dbReference>
<evidence type="ECO:0000256" key="3">
    <source>
        <dbReference type="ARBA" id="ARBA00022603"/>
    </source>
</evidence>
<name>A0A4Q0I5Y1_9FIRM</name>
<dbReference type="InterPro" id="IPR008189">
    <property type="entry name" value="rRNA_ssu_MeTfrase_I"/>
</dbReference>
<dbReference type="EMBL" id="RLII01000007">
    <property type="protein sequence ID" value="RXE59297.1"/>
    <property type="molecule type" value="Genomic_DNA"/>
</dbReference>
<evidence type="ECO:0000256" key="4">
    <source>
        <dbReference type="ARBA" id="ARBA00022679"/>
    </source>
</evidence>
<keyword evidence="3 6" id="KW-0489">Methyltransferase</keyword>
<dbReference type="EC" id="2.1.1.198" evidence="6"/>
<evidence type="ECO:0000256" key="6">
    <source>
        <dbReference type="HAMAP-Rule" id="MF_01877"/>
    </source>
</evidence>
<evidence type="ECO:0000313" key="9">
    <source>
        <dbReference type="Proteomes" id="UP000289166"/>
    </source>
</evidence>
<dbReference type="PANTHER" id="PTHR46111">
    <property type="entry name" value="RIBOSOMAL RNA SMALL SUBUNIT METHYLTRANSFERASE I"/>
    <property type="match status" value="1"/>
</dbReference>
<dbReference type="InterPro" id="IPR018063">
    <property type="entry name" value="SAM_MeTrfase_RsmI_CS"/>
</dbReference>
<dbReference type="Pfam" id="PF00590">
    <property type="entry name" value="TP_methylase"/>
    <property type="match status" value="1"/>
</dbReference>
<dbReference type="GO" id="GO:0005737">
    <property type="term" value="C:cytoplasm"/>
    <property type="evidence" value="ECO:0007669"/>
    <property type="project" value="UniProtKB-SubCell"/>
</dbReference>
<proteinExistence type="inferred from homology"/>
<sequence length="280" mass="31920">MSNKGILYLVATPIGNLEDITLRAIRVLKEVDLIAAEDTRQTIKLLNHLDIKKPMVSYYEHNKVVKGNYLIEQLQEGKSIALVSDAGTPGISDPGEDMVKLCIENEIPFTMVPGPVAAVTGLVLSGLPSGRFAFEGFLPMNKRARRERINSLKDEIRTIVFYEAPHKLVYTLKDLYEVLGNRRITLARELTKKFEEILRCTLEEAMERYESEAPRGEYVLIVEGADEKQIMEDKKSEWNVMSIAEHYQMYIEQGLPKKEAMKKVAQDREISKRDVYNALI</sequence>
<dbReference type="InterPro" id="IPR035996">
    <property type="entry name" value="4pyrrol_Methylase_sf"/>
</dbReference>
<dbReference type="NCBIfam" id="TIGR00096">
    <property type="entry name" value="16S rRNA (cytidine(1402)-2'-O)-methyltransferase"/>
    <property type="match status" value="1"/>
</dbReference>
<dbReference type="Gene3D" id="3.40.1010.10">
    <property type="entry name" value="Cobalt-precorrin-4 Transmethylase, Domain 1"/>
    <property type="match status" value="1"/>
</dbReference>
<comment type="caution">
    <text evidence="8">The sequence shown here is derived from an EMBL/GenBank/DDBJ whole genome shotgun (WGS) entry which is preliminary data.</text>
</comment>
<evidence type="ECO:0000256" key="2">
    <source>
        <dbReference type="ARBA" id="ARBA00022552"/>
    </source>
</evidence>
<reference evidence="9" key="1">
    <citation type="submission" date="2018-11" db="EMBL/GenBank/DDBJ databases">
        <title>Genome sequencing of a novel mesophilic and cellulolytic organism within the genus Hungateiclostridium.</title>
        <authorList>
            <person name="Rettenmaier R."/>
            <person name="Liebl W."/>
            <person name="Zverlov V."/>
        </authorList>
    </citation>
    <scope>NUCLEOTIDE SEQUENCE [LARGE SCALE GENOMIC DNA]</scope>
    <source>
        <strain evidence="9">N2K1</strain>
    </source>
</reference>
<comment type="catalytic activity">
    <reaction evidence="6">
        <text>cytidine(1402) in 16S rRNA + S-adenosyl-L-methionine = 2'-O-methylcytidine(1402) in 16S rRNA + S-adenosyl-L-homocysteine + H(+)</text>
        <dbReference type="Rhea" id="RHEA:42924"/>
        <dbReference type="Rhea" id="RHEA-COMP:10285"/>
        <dbReference type="Rhea" id="RHEA-COMP:10286"/>
        <dbReference type="ChEBI" id="CHEBI:15378"/>
        <dbReference type="ChEBI" id="CHEBI:57856"/>
        <dbReference type="ChEBI" id="CHEBI:59789"/>
        <dbReference type="ChEBI" id="CHEBI:74495"/>
        <dbReference type="ChEBI" id="CHEBI:82748"/>
        <dbReference type="EC" id="2.1.1.198"/>
    </reaction>
</comment>
<gene>
    <name evidence="6 8" type="primary">rsmI</name>
    <name evidence="8" type="ORF">EFD62_07975</name>
</gene>
<dbReference type="Gene3D" id="3.30.950.10">
    <property type="entry name" value="Methyltransferase, Cobalt-precorrin-4 Transmethylase, Domain 2"/>
    <property type="match status" value="1"/>
</dbReference>
<dbReference type="CDD" id="cd11648">
    <property type="entry name" value="RsmI"/>
    <property type="match status" value="1"/>
</dbReference>
<accession>A0A4Q0I5Y1</accession>
<evidence type="ECO:0000256" key="1">
    <source>
        <dbReference type="ARBA" id="ARBA00022490"/>
    </source>
</evidence>
<keyword evidence="5 6" id="KW-0949">S-adenosyl-L-methionine</keyword>
<organism evidence="8 9">
    <name type="scientific">Acetivibrio mesophilus</name>
    <dbReference type="NCBI Taxonomy" id="2487273"/>
    <lineage>
        <taxon>Bacteria</taxon>
        <taxon>Bacillati</taxon>
        <taxon>Bacillota</taxon>
        <taxon>Clostridia</taxon>
        <taxon>Eubacteriales</taxon>
        <taxon>Oscillospiraceae</taxon>
        <taxon>Acetivibrio</taxon>
    </lineage>
</organism>
<dbReference type="InterPro" id="IPR014776">
    <property type="entry name" value="4pyrrole_Mease_sub2"/>
</dbReference>
<dbReference type="AlphaFoldDB" id="A0A4Q0I5Y1"/>
<comment type="similarity">
    <text evidence="6">Belongs to the methyltransferase superfamily. RsmI family.</text>
</comment>
<dbReference type="PROSITE" id="PS01296">
    <property type="entry name" value="RSMI"/>
    <property type="match status" value="1"/>
</dbReference>
<keyword evidence="9" id="KW-1185">Reference proteome</keyword>
<evidence type="ECO:0000313" key="8">
    <source>
        <dbReference type="EMBL" id="RXE59297.1"/>
    </source>
</evidence>
<dbReference type="SUPFAM" id="SSF53790">
    <property type="entry name" value="Tetrapyrrole methylase"/>
    <property type="match status" value="1"/>
</dbReference>
<comment type="subcellular location">
    <subcellularLocation>
        <location evidence="6">Cytoplasm</location>
    </subcellularLocation>
</comment>
<dbReference type="FunFam" id="3.30.950.10:FF:000002">
    <property type="entry name" value="Ribosomal RNA small subunit methyltransferase I"/>
    <property type="match status" value="1"/>
</dbReference>
<dbReference type="OrthoDB" id="9809084at2"/>
<keyword evidence="4 6" id="KW-0808">Transferase</keyword>
<dbReference type="FunFam" id="3.40.1010.10:FF:000002">
    <property type="entry name" value="Ribosomal RNA small subunit methyltransferase I"/>
    <property type="match status" value="1"/>
</dbReference>
<dbReference type="GO" id="GO:0070677">
    <property type="term" value="F:rRNA (cytosine-2'-O-)-methyltransferase activity"/>
    <property type="evidence" value="ECO:0007669"/>
    <property type="project" value="UniProtKB-UniRule"/>
</dbReference>